<evidence type="ECO:0000313" key="3">
    <source>
        <dbReference type="Proteomes" id="UP000257136"/>
    </source>
</evidence>
<dbReference type="PANTHER" id="PTHR12526">
    <property type="entry name" value="GLYCOSYLTRANSFERASE"/>
    <property type="match status" value="1"/>
</dbReference>
<dbReference type="PANTHER" id="PTHR12526:SF630">
    <property type="entry name" value="GLYCOSYLTRANSFERASE"/>
    <property type="match status" value="1"/>
</dbReference>
<dbReference type="Gene3D" id="3.40.50.2000">
    <property type="entry name" value="Glycogen Phosphorylase B"/>
    <property type="match status" value="2"/>
</dbReference>
<dbReference type="EMBL" id="QUNI01000007">
    <property type="protein sequence ID" value="REG98248.1"/>
    <property type="molecule type" value="Genomic_DNA"/>
</dbReference>
<keyword evidence="2" id="KW-0808">Transferase</keyword>
<comment type="caution">
    <text evidence="2">The sequence shown here is derived from an EMBL/GenBank/DDBJ whole genome shotgun (WGS) entry which is preliminary data.</text>
</comment>
<protein>
    <submittedName>
        <fullName evidence="2">Glycosyltransferase involved in cell wall biosynthesis</fullName>
    </submittedName>
</protein>
<evidence type="ECO:0000259" key="1">
    <source>
        <dbReference type="Pfam" id="PF00534"/>
    </source>
</evidence>
<dbReference type="CDD" id="cd03801">
    <property type="entry name" value="GT4_PimA-like"/>
    <property type="match status" value="1"/>
</dbReference>
<dbReference type="GO" id="GO:0016757">
    <property type="term" value="F:glycosyltransferase activity"/>
    <property type="evidence" value="ECO:0007669"/>
    <property type="project" value="InterPro"/>
</dbReference>
<dbReference type="Proteomes" id="UP000257136">
    <property type="component" value="Unassembled WGS sequence"/>
</dbReference>
<reference evidence="2 3" key="1">
    <citation type="submission" date="2018-08" db="EMBL/GenBank/DDBJ databases">
        <title>Genomic Encyclopedia of Archaeal and Bacterial Type Strains, Phase II (KMG-II): from individual species to whole genera.</title>
        <authorList>
            <person name="Goeker M."/>
        </authorList>
    </citation>
    <scope>NUCLEOTIDE SEQUENCE [LARGE SCALE GENOMIC DNA]</scope>
    <source>
        <strain evidence="2 3">DSM 100880</strain>
    </source>
</reference>
<dbReference type="OrthoDB" id="9795068at2"/>
<proteinExistence type="predicted"/>
<organism evidence="2 3">
    <name type="scientific">Flavobacterium aquicola</name>
    <dbReference type="NCBI Taxonomy" id="1682742"/>
    <lineage>
        <taxon>Bacteria</taxon>
        <taxon>Pseudomonadati</taxon>
        <taxon>Bacteroidota</taxon>
        <taxon>Flavobacteriia</taxon>
        <taxon>Flavobacteriales</taxon>
        <taxon>Flavobacteriaceae</taxon>
        <taxon>Flavobacterium</taxon>
    </lineage>
</organism>
<dbReference type="SUPFAM" id="SSF53756">
    <property type="entry name" value="UDP-Glycosyltransferase/glycogen phosphorylase"/>
    <property type="match status" value="1"/>
</dbReference>
<gene>
    <name evidence="2" type="ORF">C8P67_107175</name>
</gene>
<keyword evidence="3" id="KW-1185">Reference proteome</keyword>
<feature type="domain" description="Glycosyl transferase family 1" evidence="1">
    <location>
        <begin position="216"/>
        <end position="363"/>
    </location>
</feature>
<name>A0A3E0EJ76_9FLAO</name>
<dbReference type="RefSeq" id="WP_115813709.1">
    <property type="nucleotide sequence ID" value="NZ_QUNI01000007.1"/>
</dbReference>
<dbReference type="InterPro" id="IPR001296">
    <property type="entry name" value="Glyco_trans_1"/>
</dbReference>
<sequence length="393" mass="45522">MKALFVHDHVFYKQDQKYYSPGGLPSEAWNRYLKNIDKLYVISRGSEDLQKGGLVLSSVDRIEFDLFYQVKGGLDYYKYNKVIEEKLEHYIRKVDFVIIRVPSTIGYFAYKICKKLNKPFITEVVGCAWDSSWNYGSFTIKLQAPLGYYRMKNIVKESFASTYVTKYFLQQRYPTRSKITTFASNVQIPLTDEIVKKNHLDYLELSESRILRIGIIGNLNIKYKGFDTALEALKIFKNKNPKLRFQFFLVGGGDQTYVKKIIKKTELENECIVVGRLQAGKQIFEFLDKLDLYIHPSKQEGLPRSVIEAMSRACPVLASSVAGIPELISDSYLHKPGDIEKFSKDLEIVLTDSKIRLNMAQENFEKSKDYVLDVLEDKRILFFKKVVENIEGK</sequence>
<evidence type="ECO:0000313" key="2">
    <source>
        <dbReference type="EMBL" id="REG98248.1"/>
    </source>
</evidence>
<dbReference type="Pfam" id="PF00534">
    <property type="entry name" value="Glycos_transf_1"/>
    <property type="match status" value="1"/>
</dbReference>
<dbReference type="AlphaFoldDB" id="A0A3E0EJ76"/>
<accession>A0A3E0EJ76</accession>